<dbReference type="InterPro" id="IPR008242">
    <property type="entry name" value="Chor_mutase/pphenate_deHydtase"/>
</dbReference>
<dbReference type="GO" id="GO:0004664">
    <property type="term" value="F:prephenate dehydratase activity"/>
    <property type="evidence" value="ECO:0007669"/>
    <property type="project" value="UniProtKB-EC"/>
</dbReference>
<evidence type="ECO:0000256" key="4">
    <source>
        <dbReference type="ARBA" id="ARBA00023141"/>
    </source>
</evidence>
<dbReference type="InterPro" id="IPR001086">
    <property type="entry name" value="Preph_deHydtase"/>
</dbReference>
<keyword evidence="3" id="KW-0028">Amino-acid biosynthesis</keyword>
<evidence type="ECO:0000256" key="6">
    <source>
        <dbReference type="ARBA" id="ARBA00023239"/>
    </source>
</evidence>
<keyword evidence="4" id="KW-0057">Aromatic amino acid biosynthesis</keyword>
<dbReference type="Gene3D" id="3.30.70.260">
    <property type="match status" value="1"/>
</dbReference>
<dbReference type="CDD" id="cd04905">
    <property type="entry name" value="ACT_CM-PDT"/>
    <property type="match status" value="1"/>
</dbReference>
<evidence type="ECO:0000313" key="11">
    <source>
        <dbReference type="EMBL" id="MBO8429242.1"/>
    </source>
</evidence>
<name>A0A9D9DJV3_9BACT</name>
<dbReference type="AlphaFoldDB" id="A0A9D9DJV3"/>
<proteinExistence type="predicted"/>
<feature type="site" description="Essential for prephenate dehydratase activity" evidence="8">
    <location>
        <position position="175"/>
    </location>
</feature>
<dbReference type="PROSITE" id="PS51171">
    <property type="entry name" value="PREPHENATE_DEHYDR_3"/>
    <property type="match status" value="1"/>
</dbReference>
<accession>A0A9D9DJV3</accession>
<dbReference type="CDD" id="cd13631">
    <property type="entry name" value="PBP2_Ct-PDT_like"/>
    <property type="match status" value="1"/>
</dbReference>
<evidence type="ECO:0000259" key="10">
    <source>
        <dbReference type="PROSITE" id="PS51671"/>
    </source>
</evidence>
<evidence type="ECO:0000256" key="2">
    <source>
        <dbReference type="ARBA" id="ARBA00013147"/>
    </source>
</evidence>
<protein>
    <recommendedName>
        <fullName evidence="2">prephenate dehydratase</fullName>
        <ecNumber evidence="2">4.2.1.51</ecNumber>
    </recommendedName>
</protein>
<dbReference type="SUPFAM" id="SSF53850">
    <property type="entry name" value="Periplasmic binding protein-like II"/>
    <property type="match status" value="1"/>
</dbReference>
<feature type="domain" description="ACT" evidence="10">
    <location>
        <begin position="217"/>
        <end position="293"/>
    </location>
</feature>
<dbReference type="GO" id="GO:0005737">
    <property type="term" value="C:cytoplasm"/>
    <property type="evidence" value="ECO:0007669"/>
    <property type="project" value="TreeGrafter"/>
</dbReference>
<dbReference type="PROSITE" id="PS51671">
    <property type="entry name" value="ACT"/>
    <property type="match status" value="1"/>
</dbReference>
<reference evidence="11" key="2">
    <citation type="journal article" date="2021" name="PeerJ">
        <title>Extensive microbial diversity within the chicken gut microbiome revealed by metagenomics and culture.</title>
        <authorList>
            <person name="Gilroy R."/>
            <person name="Ravi A."/>
            <person name="Getino M."/>
            <person name="Pursley I."/>
            <person name="Horton D.L."/>
            <person name="Alikhan N.F."/>
            <person name="Baker D."/>
            <person name="Gharbi K."/>
            <person name="Hall N."/>
            <person name="Watson M."/>
            <person name="Adriaenssens E.M."/>
            <person name="Foster-Nyarko E."/>
            <person name="Jarju S."/>
            <person name="Secka A."/>
            <person name="Antonio M."/>
            <person name="Oren A."/>
            <person name="Chaudhuri R.R."/>
            <person name="La Ragione R."/>
            <person name="Hildebrand F."/>
            <person name="Pallen M.J."/>
        </authorList>
    </citation>
    <scope>NUCLEOTIDE SEQUENCE</scope>
    <source>
        <strain evidence="11">15467</strain>
    </source>
</reference>
<comment type="pathway">
    <text evidence="1">Amino-acid biosynthesis; L-phenylalanine biosynthesis; phenylpyruvate from prephenate: step 1/1.</text>
</comment>
<reference evidence="11" key="1">
    <citation type="submission" date="2020-10" db="EMBL/GenBank/DDBJ databases">
        <authorList>
            <person name="Gilroy R."/>
        </authorList>
    </citation>
    <scope>NUCLEOTIDE SEQUENCE</scope>
    <source>
        <strain evidence="11">15467</strain>
    </source>
</reference>
<keyword evidence="5" id="KW-0584">Phenylalanine biosynthesis</keyword>
<evidence type="ECO:0000259" key="9">
    <source>
        <dbReference type="PROSITE" id="PS51171"/>
    </source>
</evidence>
<dbReference type="InterPro" id="IPR002912">
    <property type="entry name" value="ACT_dom"/>
</dbReference>
<dbReference type="SUPFAM" id="SSF55021">
    <property type="entry name" value="ACT-like"/>
    <property type="match status" value="1"/>
</dbReference>
<dbReference type="GO" id="GO:0009094">
    <property type="term" value="P:L-phenylalanine biosynthetic process"/>
    <property type="evidence" value="ECO:0007669"/>
    <property type="project" value="UniProtKB-KW"/>
</dbReference>
<dbReference type="Gene3D" id="3.40.190.10">
    <property type="entry name" value="Periplasmic binding protein-like II"/>
    <property type="match status" value="2"/>
</dbReference>
<dbReference type="Proteomes" id="UP000823635">
    <property type="component" value="Unassembled WGS sequence"/>
</dbReference>
<dbReference type="EC" id="4.2.1.51" evidence="2"/>
<comment type="catalytic activity">
    <reaction evidence="7">
        <text>prephenate + H(+) = 3-phenylpyruvate + CO2 + H2O</text>
        <dbReference type="Rhea" id="RHEA:21648"/>
        <dbReference type="ChEBI" id="CHEBI:15377"/>
        <dbReference type="ChEBI" id="CHEBI:15378"/>
        <dbReference type="ChEBI" id="CHEBI:16526"/>
        <dbReference type="ChEBI" id="CHEBI:18005"/>
        <dbReference type="ChEBI" id="CHEBI:29934"/>
        <dbReference type="EC" id="4.2.1.51"/>
    </reaction>
</comment>
<dbReference type="PIRSF" id="PIRSF001500">
    <property type="entry name" value="Chor_mut_pdt_Ppr"/>
    <property type="match status" value="1"/>
</dbReference>
<dbReference type="Pfam" id="PF00800">
    <property type="entry name" value="PDT"/>
    <property type="match status" value="1"/>
</dbReference>
<evidence type="ECO:0000256" key="1">
    <source>
        <dbReference type="ARBA" id="ARBA00004741"/>
    </source>
</evidence>
<sequence length="299" mass="34024">MKKKVAIQGIGGCNHYIAAKDFFGEDEIETIDCNTFKELAKLVADNRDILGIMAIENTIAGSILQNYRLLRENRLSIVGEYKLRISHSLAALPGVKMEDIREINSHPMALMQCAEFLERFPAIKLVEKDDTAGSAKWISDNQLKDHAAICPSGAAKLYGMNILAEGIETNKRNFTRFLILSNREVSKEVLRYLYNKEKNRNLQAPPKESNQWIDKSSIVFTLPHESGSLSKVLAVLSFYDMNLSMIQSIPIIGKEWEYQFYINLLFKDYPRYIQAIDAIMPLCREFEILGEYAEGKQSV</sequence>
<organism evidence="11 12">
    <name type="scientific">Candidatus Egerieousia excrementavium</name>
    <dbReference type="NCBI Taxonomy" id="2840778"/>
    <lineage>
        <taxon>Bacteria</taxon>
        <taxon>Pseudomonadati</taxon>
        <taxon>Bacteroidota</taxon>
        <taxon>Bacteroidia</taxon>
        <taxon>Bacteroidales</taxon>
        <taxon>Candidatus Egerieousia</taxon>
    </lineage>
</organism>
<dbReference type="PANTHER" id="PTHR21022:SF19">
    <property type="entry name" value="PREPHENATE DEHYDRATASE-RELATED"/>
    <property type="match status" value="1"/>
</dbReference>
<evidence type="ECO:0000256" key="5">
    <source>
        <dbReference type="ARBA" id="ARBA00023222"/>
    </source>
</evidence>
<dbReference type="EMBL" id="JADINB010000108">
    <property type="protein sequence ID" value="MBO8429242.1"/>
    <property type="molecule type" value="Genomic_DNA"/>
</dbReference>
<feature type="domain" description="Prephenate dehydratase" evidence="9">
    <location>
        <begin position="4"/>
        <end position="182"/>
    </location>
</feature>
<keyword evidence="6" id="KW-0456">Lyase</keyword>
<comment type="caution">
    <text evidence="11">The sequence shown here is derived from an EMBL/GenBank/DDBJ whole genome shotgun (WGS) entry which is preliminary data.</text>
</comment>
<dbReference type="PANTHER" id="PTHR21022">
    <property type="entry name" value="PREPHENATE DEHYDRATASE P PROTEIN"/>
    <property type="match status" value="1"/>
</dbReference>
<evidence type="ECO:0000256" key="8">
    <source>
        <dbReference type="PIRSR" id="PIRSR001500-2"/>
    </source>
</evidence>
<evidence type="ECO:0000313" key="12">
    <source>
        <dbReference type="Proteomes" id="UP000823635"/>
    </source>
</evidence>
<evidence type="ECO:0000256" key="3">
    <source>
        <dbReference type="ARBA" id="ARBA00022605"/>
    </source>
</evidence>
<evidence type="ECO:0000256" key="7">
    <source>
        <dbReference type="ARBA" id="ARBA00047848"/>
    </source>
</evidence>
<dbReference type="InterPro" id="IPR045865">
    <property type="entry name" value="ACT-like_dom_sf"/>
</dbReference>
<gene>
    <name evidence="11" type="ORF">IAC68_04860</name>
</gene>